<evidence type="ECO:0000313" key="2">
    <source>
        <dbReference type="Proteomes" id="UP000070456"/>
    </source>
</evidence>
<comment type="caution">
    <text evidence="1">The sequence shown here is derived from an EMBL/GenBank/DDBJ whole genome shotgun (WGS) entry which is preliminary data.</text>
</comment>
<dbReference type="InterPro" id="IPR027417">
    <property type="entry name" value="P-loop_NTPase"/>
</dbReference>
<evidence type="ECO:0000313" key="1">
    <source>
        <dbReference type="EMBL" id="KXG74106.1"/>
    </source>
</evidence>
<name>A0A140L0N1_9FIRM</name>
<dbReference type="EMBL" id="LOEE01000064">
    <property type="protein sequence ID" value="KXG74106.1"/>
    <property type="molecule type" value="Genomic_DNA"/>
</dbReference>
<organism evidence="1 2">
    <name type="scientific">Thermotalea metallivorans</name>
    <dbReference type="NCBI Taxonomy" id="520762"/>
    <lineage>
        <taxon>Bacteria</taxon>
        <taxon>Bacillati</taxon>
        <taxon>Bacillota</taxon>
        <taxon>Clostridia</taxon>
        <taxon>Peptostreptococcales</taxon>
        <taxon>Thermotaleaceae</taxon>
        <taxon>Thermotalea</taxon>
    </lineage>
</organism>
<dbReference type="OrthoDB" id="1953676at2"/>
<reference evidence="1 2" key="1">
    <citation type="submission" date="2015-12" db="EMBL/GenBank/DDBJ databases">
        <title>Draft genome sequence of the thermoanaerobe Thermotalea metallivorans, an isolate from the runoff channel of the Great Artesian Basin, Australia.</title>
        <authorList>
            <person name="Patel B.K."/>
        </authorList>
    </citation>
    <scope>NUCLEOTIDE SEQUENCE [LARGE SCALE GENOMIC DNA]</scope>
    <source>
        <strain evidence="1 2">B2-1</strain>
    </source>
</reference>
<dbReference type="Proteomes" id="UP000070456">
    <property type="component" value="Unassembled WGS sequence"/>
</dbReference>
<protein>
    <recommendedName>
        <fullName evidence="3">Twitching motility protein PilT</fullName>
    </recommendedName>
</protein>
<keyword evidence="2" id="KW-1185">Reference proteome</keyword>
<dbReference type="AlphaFoldDB" id="A0A140L0N1"/>
<proteinExistence type="predicted"/>
<sequence>MVKLITGGLGTGKTKKMIQMANDLVEQDHGNVVFIDDDNRHMYDLKHQVRFVSLHEYPVKDVRGFLGFLCGVIAEDHDIQTIFIDGLMKIANIELEEMSNILKEIETLSQRFNINFIVSVSCTDHDLPEELREYTVA</sequence>
<dbReference type="SUPFAM" id="SSF52540">
    <property type="entry name" value="P-loop containing nucleoside triphosphate hydrolases"/>
    <property type="match status" value="1"/>
</dbReference>
<gene>
    <name evidence="1" type="ORF">AN619_26210</name>
</gene>
<accession>A0A140L0N1</accession>
<evidence type="ECO:0008006" key="3">
    <source>
        <dbReference type="Google" id="ProtNLM"/>
    </source>
</evidence>
<dbReference type="RefSeq" id="WP_068557630.1">
    <property type="nucleotide sequence ID" value="NZ_LOEE01000064.1"/>
</dbReference>
<dbReference type="STRING" id="520762.AN619_26210"/>